<dbReference type="Gene3D" id="3.50.30.10">
    <property type="entry name" value="Phosphohistidine domain"/>
    <property type="match status" value="1"/>
</dbReference>
<keyword evidence="6" id="KW-1185">Reference proteome</keyword>
<dbReference type="EMBL" id="JAQJAN010000021">
    <property type="protein sequence ID" value="KAJ5703548.1"/>
    <property type="molecule type" value="Genomic_DNA"/>
</dbReference>
<dbReference type="Pfam" id="PF04412">
    <property type="entry name" value="AcnX"/>
    <property type="match status" value="1"/>
</dbReference>
<dbReference type="PANTHER" id="PTHR36577">
    <property type="entry name" value="DUF521 DOMAIN PROTEIN (AFU_ORTHOLOGUE AFUA_6G00490)"/>
    <property type="match status" value="1"/>
</dbReference>
<dbReference type="InterPro" id="IPR007506">
    <property type="entry name" value="PMDh-L-like_dom"/>
</dbReference>
<keyword evidence="2" id="KW-0456">Lyase</keyword>
<dbReference type="CDD" id="cd01355">
    <property type="entry name" value="AcnX"/>
    <property type="match status" value="1"/>
</dbReference>
<dbReference type="GO" id="GO:0016829">
    <property type="term" value="F:lyase activity"/>
    <property type="evidence" value="ECO:0007669"/>
    <property type="project" value="UniProtKB-KW"/>
</dbReference>
<dbReference type="InterPro" id="IPR002840">
    <property type="entry name" value="PMDh-S-like_dom"/>
</dbReference>
<evidence type="ECO:0000256" key="1">
    <source>
        <dbReference type="ARBA" id="ARBA00023004"/>
    </source>
</evidence>
<name>A0AAD6HAR3_9EURO</name>
<gene>
    <name evidence="5" type="ORF">N7493_011473</name>
</gene>
<feature type="domain" description="Phosphomevalonate dehydratase large subunit-like" evidence="4">
    <location>
        <begin position="172"/>
        <end position="576"/>
    </location>
</feature>
<dbReference type="Pfam" id="PF01989">
    <property type="entry name" value="AcnX_swivel_put"/>
    <property type="match status" value="1"/>
</dbReference>
<dbReference type="PIRSF" id="PIRSF036630">
    <property type="entry name" value="UCP036630"/>
    <property type="match status" value="1"/>
</dbReference>
<evidence type="ECO:0000313" key="6">
    <source>
        <dbReference type="Proteomes" id="UP001215712"/>
    </source>
</evidence>
<accession>A0AAD6HAR3</accession>
<dbReference type="SUPFAM" id="SSF52016">
    <property type="entry name" value="LeuD/IlvD-like"/>
    <property type="match status" value="1"/>
</dbReference>
<dbReference type="AlphaFoldDB" id="A0AAD6HAR3"/>
<evidence type="ECO:0000259" key="4">
    <source>
        <dbReference type="Pfam" id="PF04412"/>
    </source>
</evidence>
<evidence type="ECO:0008006" key="7">
    <source>
        <dbReference type="Google" id="ProtNLM"/>
    </source>
</evidence>
<evidence type="ECO:0000256" key="2">
    <source>
        <dbReference type="ARBA" id="ARBA00023239"/>
    </source>
</evidence>
<feature type="domain" description="Phosphomevalonate dehydratase small subunit-like" evidence="3">
    <location>
        <begin position="33"/>
        <end position="117"/>
    </location>
</feature>
<dbReference type="Proteomes" id="UP001215712">
    <property type="component" value="Unassembled WGS sequence"/>
</dbReference>
<protein>
    <recommendedName>
        <fullName evidence="7">DUF521 domain protein</fullName>
    </recommendedName>
</protein>
<comment type="caution">
    <text evidence="5">The sequence shown here is derived from an EMBL/GenBank/DDBJ whole genome shotgun (WGS) entry which is preliminary data.</text>
</comment>
<dbReference type="InterPro" id="IPR012047">
    <property type="entry name" value="AcnX"/>
</dbReference>
<organism evidence="5 6">
    <name type="scientific">Penicillium malachiteum</name>
    <dbReference type="NCBI Taxonomy" id="1324776"/>
    <lineage>
        <taxon>Eukaryota</taxon>
        <taxon>Fungi</taxon>
        <taxon>Dikarya</taxon>
        <taxon>Ascomycota</taxon>
        <taxon>Pezizomycotina</taxon>
        <taxon>Eurotiomycetes</taxon>
        <taxon>Eurotiomycetidae</taxon>
        <taxon>Eurotiales</taxon>
        <taxon>Aspergillaceae</taxon>
        <taxon>Penicillium</taxon>
    </lineage>
</organism>
<proteinExistence type="predicted"/>
<reference evidence="5" key="2">
    <citation type="submission" date="2023-01" db="EMBL/GenBank/DDBJ databases">
        <authorList>
            <person name="Petersen C."/>
        </authorList>
    </citation>
    <scope>NUCLEOTIDE SEQUENCE</scope>
    <source>
        <strain evidence="5">IBT 17514</strain>
    </source>
</reference>
<sequence length="592" mass="63509">MAIQQLDEPSTFKGTSYVGGEASGVLMTSDLELSFWGGVSSQTGHVIDKHHPLSGQELKGRVLAIPGGRGSCTGSTVILELLLKDIAPAALVFERRDEILTLGVIVSEELFGIAIPVMTLDPSDFRQLLKLNGRSVHISNGQISTYHPGNGTSKIIHEVDSSEPKCSTPDLNLTELDYAFLENAHGDAARAAMRIVLRLARVMGATELMDVTQVHVDGCGYTGKGALAFAENLRDRGGKVRVPTTLNSISVDKNLQRVQGANEEFTDGATRLADAYTDMGARPTFTCAPYQLDTAPGLGEQIAWAESNAVVYANSVLGARTMKYPDFLDICIGLTGRAPKAGPHVEINRRATVIVEAPRVSIENIDDSFYPLLGYHVGSIAVSQIPAVTGVEHLAPTQDDLKAFGAAFATVSGAPMFHIVGVTPEASTLEAATGGALTMRSVETKITDLIKCWNELNTAAKGQPVDLVSLGNPHFSLSEIQQLAQLCKGRTKDPDVHVMVTCGRTTYASACRSKLTDELEEFGVQFITDTCWCMITEPTIPHTTNATITNSGKYAHYGPGLTGKSFYFGDLARCVDAACGSNYVESRPRWLE</sequence>
<evidence type="ECO:0000259" key="3">
    <source>
        <dbReference type="Pfam" id="PF01989"/>
    </source>
</evidence>
<keyword evidence="1" id="KW-0408">Iron</keyword>
<dbReference type="CDD" id="cd01356">
    <property type="entry name" value="AcnX_swivel"/>
    <property type="match status" value="1"/>
</dbReference>
<evidence type="ECO:0000313" key="5">
    <source>
        <dbReference type="EMBL" id="KAJ5703548.1"/>
    </source>
</evidence>
<dbReference type="PANTHER" id="PTHR36577:SF3">
    <property type="entry name" value="DUF521 DOMAIN PROTEIN (AFU_ORTHOLOGUE AFUA_6G00490)"/>
    <property type="match status" value="1"/>
</dbReference>
<reference evidence="5" key="1">
    <citation type="journal article" date="2023" name="IMA Fungus">
        <title>Comparative genomic study of the Penicillium genus elucidates a diverse pangenome and 15 lateral gene transfer events.</title>
        <authorList>
            <person name="Petersen C."/>
            <person name="Sorensen T."/>
            <person name="Nielsen M.R."/>
            <person name="Sondergaard T.E."/>
            <person name="Sorensen J.L."/>
            <person name="Fitzpatrick D.A."/>
            <person name="Frisvad J.C."/>
            <person name="Nielsen K.L."/>
        </authorList>
    </citation>
    <scope>NUCLEOTIDE SEQUENCE</scope>
    <source>
        <strain evidence="5">IBT 17514</strain>
    </source>
</reference>